<reference evidence="3" key="1">
    <citation type="submission" date="2020-03" db="EMBL/GenBank/DDBJ databases">
        <title>Genome of Pelagibius litoralis DSM 21314T.</title>
        <authorList>
            <person name="Wang G."/>
        </authorList>
    </citation>
    <scope>NUCLEOTIDE SEQUENCE</scope>
    <source>
        <strain evidence="3">DSM 21314</strain>
    </source>
</reference>
<dbReference type="Pfam" id="PF00144">
    <property type="entry name" value="Beta-lactamase"/>
    <property type="match status" value="1"/>
</dbReference>
<dbReference type="InterPro" id="IPR001466">
    <property type="entry name" value="Beta-lactam-related"/>
</dbReference>
<dbReference type="Proteomes" id="UP000761264">
    <property type="component" value="Unassembled WGS sequence"/>
</dbReference>
<keyword evidence="1" id="KW-0472">Membrane</keyword>
<accession>A0A967CB84</accession>
<keyword evidence="1" id="KW-1133">Transmembrane helix</keyword>
<dbReference type="AlphaFoldDB" id="A0A967CB84"/>
<dbReference type="SUPFAM" id="SSF56601">
    <property type="entry name" value="beta-lactamase/transpeptidase-like"/>
    <property type="match status" value="1"/>
</dbReference>
<dbReference type="RefSeq" id="WP_167222504.1">
    <property type="nucleotide sequence ID" value="NZ_JAAQPH010000004.1"/>
</dbReference>
<organism evidence="3 4">
    <name type="scientific">Pelagibius litoralis</name>
    <dbReference type="NCBI Taxonomy" id="374515"/>
    <lineage>
        <taxon>Bacteria</taxon>
        <taxon>Pseudomonadati</taxon>
        <taxon>Pseudomonadota</taxon>
        <taxon>Alphaproteobacteria</taxon>
        <taxon>Rhodospirillales</taxon>
        <taxon>Rhodovibrionaceae</taxon>
        <taxon>Pelagibius</taxon>
    </lineage>
</organism>
<dbReference type="PANTHER" id="PTHR46825">
    <property type="entry name" value="D-ALANYL-D-ALANINE-CARBOXYPEPTIDASE/ENDOPEPTIDASE AMPH"/>
    <property type="match status" value="1"/>
</dbReference>
<dbReference type="InterPro" id="IPR050491">
    <property type="entry name" value="AmpC-like"/>
</dbReference>
<dbReference type="Gene3D" id="3.40.710.10">
    <property type="entry name" value="DD-peptidase/beta-lactamase superfamily"/>
    <property type="match status" value="1"/>
</dbReference>
<keyword evidence="1" id="KW-0812">Transmembrane</keyword>
<dbReference type="EMBL" id="JAAQPH010000004">
    <property type="protein sequence ID" value="NIA68173.1"/>
    <property type="molecule type" value="Genomic_DNA"/>
</dbReference>
<evidence type="ECO:0000259" key="2">
    <source>
        <dbReference type="Pfam" id="PF00144"/>
    </source>
</evidence>
<evidence type="ECO:0000313" key="4">
    <source>
        <dbReference type="Proteomes" id="UP000761264"/>
    </source>
</evidence>
<name>A0A967CB84_9PROT</name>
<sequence length="520" mass="55968">MKFSIGRPIIDEPLRRAARLGIWAVLAATLAAVSAAGAAPGDDIRRIVEEERARGGTPAMSVVVVRGGQILVELASGLADQEAGRAATLDTQYPAASVSKVLTAALVMRQVEEGRLDLDVSVNTYLKSALRVRDGSGEPVPVTLRQLLSHSSGLPVSWAGIVDWGNPVPMMEEHLARGQSIVHPPGERVIYANDGFALAGYVAAQAAGKTFSDYARDALFEPLGMSRSTFESPWQLGDSLAAAYGHWFQGGSDRTHHADLTATAPAGGLVTTARDLGRFALMMLGGGQLDGVRILRSESVAEMMRLQARAHPDLDQGFGLGFAVREQQDRRMVWWDGSSSGAAARLALLPDAKTGVVVLSNLADNEPASVAGRRILEALVPPPATAAYQPSAEELDRAAGFYRPSGFLDPAYWYLKYLLAFEVERQGDRLVKNSQITGERALSPIGPNRFRMSGSWLDDSTVLFDGDAMYLGYLRADRISVWQSPTAVLVYAVLLALTVASLLVWVAWRALRRPGRPRVA</sequence>
<proteinExistence type="predicted"/>
<protein>
    <submittedName>
        <fullName evidence="3">Beta-lactamase family protein</fullName>
    </submittedName>
</protein>
<dbReference type="PANTHER" id="PTHR46825:SF9">
    <property type="entry name" value="BETA-LACTAMASE-RELATED DOMAIN-CONTAINING PROTEIN"/>
    <property type="match status" value="1"/>
</dbReference>
<keyword evidence="4" id="KW-1185">Reference proteome</keyword>
<dbReference type="InterPro" id="IPR012338">
    <property type="entry name" value="Beta-lactam/transpept-like"/>
</dbReference>
<evidence type="ECO:0000313" key="3">
    <source>
        <dbReference type="EMBL" id="NIA68173.1"/>
    </source>
</evidence>
<feature type="domain" description="Beta-lactamase-related" evidence="2">
    <location>
        <begin position="44"/>
        <end position="378"/>
    </location>
</feature>
<feature type="transmembrane region" description="Helical" evidence="1">
    <location>
        <begin position="488"/>
        <end position="508"/>
    </location>
</feature>
<evidence type="ECO:0000256" key="1">
    <source>
        <dbReference type="SAM" id="Phobius"/>
    </source>
</evidence>
<comment type="caution">
    <text evidence="3">The sequence shown here is derived from an EMBL/GenBank/DDBJ whole genome shotgun (WGS) entry which is preliminary data.</text>
</comment>
<gene>
    <name evidence="3" type="ORF">HBA54_06175</name>
</gene>